<accession>A0A1M5E186</accession>
<evidence type="ECO:0008006" key="3">
    <source>
        <dbReference type="Google" id="ProtNLM"/>
    </source>
</evidence>
<dbReference type="Proteomes" id="UP000184196">
    <property type="component" value="Unassembled WGS sequence"/>
</dbReference>
<dbReference type="AlphaFoldDB" id="A0A1M5E186"/>
<evidence type="ECO:0000313" key="2">
    <source>
        <dbReference type="Proteomes" id="UP000184196"/>
    </source>
</evidence>
<gene>
    <name evidence="1" type="ORF">SAMN02745218_02965</name>
</gene>
<protein>
    <recommendedName>
        <fullName evidence="3">Amidoligase enzyme</fullName>
    </recommendedName>
</protein>
<sequence length="238" mass="26856">MEISGQVLEMPEKTRNGTATLYLSRMRFGMEVEAVSGPEACPLGARGTDHGGAVLEYRLGPVTLLEWSKHRAALRKFFSAITVNPEGNPPTGLHIHVEVPHEHRNKQFFARLSRLWAAMEKDILAVRPVAVARRIYASEWTESHCFAVASAIRDMEFCLDRRRTLNLASIHFHGTVEFRLWNGTNDFAAVEEFLALCLSIVWVVVAGCGRETARIPVEREKELVIRLGKKFSRIFQKG</sequence>
<evidence type="ECO:0000313" key="1">
    <source>
        <dbReference type="EMBL" id="SHF72832.1"/>
    </source>
</evidence>
<name>A0A1M5E186_9FIRM</name>
<dbReference type="EMBL" id="FQUW01000060">
    <property type="protein sequence ID" value="SHF72832.1"/>
    <property type="molecule type" value="Genomic_DNA"/>
</dbReference>
<organism evidence="1 2">
    <name type="scientific">Desulfofundulus australicus DSM 11792</name>
    <dbReference type="NCBI Taxonomy" id="1121425"/>
    <lineage>
        <taxon>Bacteria</taxon>
        <taxon>Bacillati</taxon>
        <taxon>Bacillota</taxon>
        <taxon>Clostridia</taxon>
        <taxon>Eubacteriales</taxon>
        <taxon>Peptococcaceae</taxon>
        <taxon>Desulfofundulus</taxon>
    </lineage>
</organism>
<proteinExistence type="predicted"/>
<reference evidence="2" key="1">
    <citation type="submission" date="2016-11" db="EMBL/GenBank/DDBJ databases">
        <authorList>
            <person name="Varghese N."/>
            <person name="Submissions S."/>
        </authorList>
    </citation>
    <scope>NUCLEOTIDE SEQUENCE [LARGE SCALE GENOMIC DNA]</scope>
    <source>
        <strain evidence="2">DSM 11792</strain>
    </source>
</reference>
<keyword evidence="2" id="KW-1185">Reference proteome</keyword>